<feature type="domain" description="Glycosyltransferase subfamily 4-like N-terminal" evidence="3">
    <location>
        <begin position="21"/>
        <end position="186"/>
    </location>
</feature>
<organism evidence="4 5">
    <name type="scientific">Candidatus Roizmanbacteria bacterium RIFCSPHIGHO2_02_FULL_38_11</name>
    <dbReference type="NCBI Taxonomy" id="1802039"/>
    <lineage>
        <taxon>Bacteria</taxon>
        <taxon>Candidatus Roizmaniibacteriota</taxon>
    </lineage>
</organism>
<dbReference type="Gene3D" id="3.40.50.2000">
    <property type="entry name" value="Glycogen Phosphorylase B"/>
    <property type="match status" value="2"/>
</dbReference>
<evidence type="ECO:0000259" key="2">
    <source>
        <dbReference type="Pfam" id="PF00534"/>
    </source>
</evidence>
<dbReference type="Proteomes" id="UP000177913">
    <property type="component" value="Unassembled WGS sequence"/>
</dbReference>
<accession>A0A1F7GVY5</accession>
<evidence type="ECO:0000313" key="4">
    <source>
        <dbReference type="EMBL" id="OGK23237.1"/>
    </source>
</evidence>
<dbReference type="EMBL" id="MFZO01000050">
    <property type="protein sequence ID" value="OGK23237.1"/>
    <property type="molecule type" value="Genomic_DNA"/>
</dbReference>
<dbReference type="PANTHER" id="PTHR46401:SF2">
    <property type="entry name" value="GLYCOSYLTRANSFERASE WBBK-RELATED"/>
    <property type="match status" value="1"/>
</dbReference>
<gene>
    <name evidence="4" type="ORF">A3C25_04375</name>
</gene>
<comment type="caution">
    <text evidence="4">The sequence shown here is derived from an EMBL/GenBank/DDBJ whole genome shotgun (WGS) entry which is preliminary data.</text>
</comment>
<dbReference type="SUPFAM" id="SSF53756">
    <property type="entry name" value="UDP-Glycosyltransferase/glycogen phosphorylase"/>
    <property type="match status" value="1"/>
</dbReference>
<evidence type="ECO:0000313" key="5">
    <source>
        <dbReference type="Proteomes" id="UP000177913"/>
    </source>
</evidence>
<dbReference type="CDD" id="cd03809">
    <property type="entry name" value="GT4_MtfB-like"/>
    <property type="match status" value="1"/>
</dbReference>
<evidence type="ECO:0000259" key="3">
    <source>
        <dbReference type="Pfam" id="PF13439"/>
    </source>
</evidence>
<dbReference type="Pfam" id="PF13439">
    <property type="entry name" value="Glyco_transf_4"/>
    <property type="match status" value="1"/>
</dbReference>
<dbReference type="InterPro" id="IPR001296">
    <property type="entry name" value="Glyco_trans_1"/>
</dbReference>
<sequence length="283" mass="32920">MYNKKMRILFDARKISPQATGVGYVVKKLLEELLKFNELEIIAFTKKGVNKIFNDSPPPSNLIIHETKDDSEYFGLKRILFEQIEIPKLIEKYNPDILHLTNGFGVPLFINRKNLKIVLTVHDLIPLTPYKELMSPLNNLIFKILFSYGMKKADVAITVSKFTADDVKKYYPLAKNIKVAYNGIDPPQKINDPGEVWSNLQKKYEINKEFILYIGGFAPRKNVLRLLEAFNRLKKEKKYDYQLLLCGKFTKNKDISDQLEKIIQYIKLNSLQKKVRLIGYLNL</sequence>
<reference evidence="4 5" key="1">
    <citation type="journal article" date="2016" name="Nat. Commun.">
        <title>Thousands of microbial genomes shed light on interconnected biogeochemical processes in an aquifer system.</title>
        <authorList>
            <person name="Anantharaman K."/>
            <person name="Brown C.T."/>
            <person name="Hug L.A."/>
            <person name="Sharon I."/>
            <person name="Castelle C.J."/>
            <person name="Probst A.J."/>
            <person name="Thomas B.C."/>
            <person name="Singh A."/>
            <person name="Wilkins M.J."/>
            <person name="Karaoz U."/>
            <person name="Brodie E.L."/>
            <person name="Williams K.H."/>
            <person name="Hubbard S.S."/>
            <person name="Banfield J.F."/>
        </authorList>
    </citation>
    <scope>NUCLEOTIDE SEQUENCE [LARGE SCALE GENOMIC DNA]</scope>
</reference>
<protein>
    <recommendedName>
        <fullName evidence="6">Glycosyltransferase subfamily 4-like N-terminal domain-containing protein</fullName>
    </recommendedName>
</protein>
<dbReference type="GO" id="GO:0016757">
    <property type="term" value="F:glycosyltransferase activity"/>
    <property type="evidence" value="ECO:0007669"/>
    <property type="project" value="InterPro"/>
</dbReference>
<feature type="domain" description="Glycosyl transferase family 1" evidence="2">
    <location>
        <begin position="203"/>
        <end position="282"/>
    </location>
</feature>
<dbReference type="PANTHER" id="PTHR46401">
    <property type="entry name" value="GLYCOSYLTRANSFERASE WBBK-RELATED"/>
    <property type="match status" value="1"/>
</dbReference>
<keyword evidence="1" id="KW-0808">Transferase</keyword>
<evidence type="ECO:0008006" key="6">
    <source>
        <dbReference type="Google" id="ProtNLM"/>
    </source>
</evidence>
<proteinExistence type="predicted"/>
<evidence type="ECO:0000256" key="1">
    <source>
        <dbReference type="ARBA" id="ARBA00022679"/>
    </source>
</evidence>
<feature type="non-terminal residue" evidence="4">
    <location>
        <position position="283"/>
    </location>
</feature>
<dbReference type="Pfam" id="PF00534">
    <property type="entry name" value="Glycos_transf_1"/>
    <property type="match status" value="1"/>
</dbReference>
<dbReference type="InterPro" id="IPR028098">
    <property type="entry name" value="Glyco_trans_4-like_N"/>
</dbReference>
<name>A0A1F7GVY5_9BACT</name>
<dbReference type="AlphaFoldDB" id="A0A1F7GVY5"/>